<evidence type="ECO:0000313" key="4">
    <source>
        <dbReference type="EMBL" id="VFQ91923.1"/>
    </source>
</evidence>
<dbReference type="Gene3D" id="1.25.40.10">
    <property type="entry name" value="Tetratricopeptide repeat domain"/>
    <property type="match status" value="2"/>
</dbReference>
<proteinExistence type="predicted"/>
<dbReference type="PANTHER" id="PTHR47926">
    <property type="entry name" value="PENTATRICOPEPTIDE REPEAT-CONTAINING PROTEIN"/>
    <property type="match status" value="1"/>
</dbReference>
<dbReference type="SUPFAM" id="SSF48452">
    <property type="entry name" value="TPR-like"/>
    <property type="match status" value="1"/>
</dbReference>
<dbReference type="InterPro" id="IPR046848">
    <property type="entry name" value="E_motif"/>
</dbReference>
<dbReference type="InterPro" id="IPR002885">
    <property type="entry name" value="PPR_rpt"/>
</dbReference>
<dbReference type="PROSITE" id="PS51375">
    <property type="entry name" value="PPR"/>
    <property type="match status" value="4"/>
</dbReference>
<dbReference type="Pfam" id="PF20431">
    <property type="entry name" value="E_motif"/>
    <property type="match status" value="1"/>
</dbReference>
<evidence type="ECO:0000256" key="1">
    <source>
        <dbReference type="ARBA" id="ARBA00022737"/>
    </source>
</evidence>
<keyword evidence="1" id="KW-0677">Repeat</keyword>
<name>A0A484MSK7_9ASTE</name>
<protein>
    <recommendedName>
        <fullName evidence="6">Pentacotripeptide-repeat region of PRORP domain-containing protein</fullName>
    </recommendedName>
</protein>
<dbReference type="Pfam" id="PF13041">
    <property type="entry name" value="PPR_2"/>
    <property type="match status" value="2"/>
</dbReference>
<evidence type="ECO:0000313" key="5">
    <source>
        <dbReference type="Proteomes" id="UP000595140"/>
    </source>
</evidence>
<dbReference type="Proteomes" id="UP000595140">
    <property type="component" value="Unassembled WGS sequence"/>
</dbReference>
<dbReference type="GO" id="GO:0003723">
    <property type="term" value="F:RNA binding"/>
    <property type="evidence" value="ECO:0007669"/>
    <property type="project" value="InterPro"/>
</dbReference>
<evidence type="ECO:0000256" key="2">
    <source>
        <dbReference type="PROSITE-ProRule" id="PRU00708"/>
    </source>
</evidence>
<feature type="repeat" description="PPR" evidence="2">
    <location>
        <begin position="170"/>
        <end position="204"/>
    </location>
</feature>
<reference evidence="4 5" key="1">
    <citation type="submission" date="2018-04" db="EMBL/GenBank/DDBJ databases">
        <authorList>
            <person name="Vogel A."/>
        </authorList>
    </citation>
    <scope>NUCLEOTIDE SEQUENCE [LARGE SCALE GENOMIC DNA]</scope>
</reference>
<dbReference type="AlphaFoldDB" id="A0A484MSK7"/>
<dbReference type="FunFam" id="1.25.40.10:FF:000090">
    <property type="entry name" value="Pentatricopeptide repeat-containing protein, chloroplastic"/>
    <property type="match status" value="1"/>
</dbReference>
<feature type="repeat" description="PPR" evidence="2">
    <location>
        <begin position="271"/>
        <end position="306"/>
    </location>
</feature>
<sequence>MAVVILCSRVATATMAVVICPEGHEQTSKFLPSSLRSPIRRNSRRLISTLASVSSPPPSPQLLSNFPRLSLLADKCTSMCQLKEIHALMITTGRIHDNYAASRLFSSAALSHAVDLNYALEIFGRPELHRVFKFGLHLNLHSANGLIRAYSVTAGLDHARKLFDEFPEKGTTIWTTMVCGYAQNDESGNAIKLFEQMVDNGVEPNGATLASVLSACAQAGCLEMGKEVHVYMVERGMEMGVILGTALVNMYAKNGAIVEATTCFFSMREKNIATWNAMISGLAAHGHAKEAINLFKKLVVEKHLKPNDITLVGVLSACCHAGFLGYGRKVFNSMKQLYGIEPKLEHYCCMVDLLGRCGKLLEAEQLIRRMVWPADVVIWGSLLRSCQSQGNIQIAERVVKEILRLDPNNHGVYVGLSNMYAECGRWDDVLRIREEMKQGSLKKTSGWSYVNK</sequence>
<dbReference type="NCBIfam" id="TIGR00756">
    <property type="entry name" value="PPR"/>
    <property type="match status" value="2"/>
</dbReference>
<evidence type="ECO:0000256" key="3">
    <source>
        <dbReference type="SAM" id="SignalP"/>
    </source>
</evidence>
<feature type="repeat" description="PPR" evidence="2">
    <location>
        <begin position="205"/>
        <end position="239"/>
    </location>
</feature>
<feature type="chain" id="PRO_5019749568" description="Pentacotripeptide-repeat region of PRORP domain-containing protein" evidence="3">
    <location>
        <begin position="17"/>
        <end position="452"/>
    </location>
</feature>
<gene>
    <name evidence="4" type="ORF">CCAM_LOCUS33699</name>
</gene>
<dbReference type="InterPro" id="IPR011990">
    <property type="entry name" value="TPR-like_helical_dom_sf"/>
</dbReference>
<evidence type="ECO:0008006" key="6">
    <source>
        <dbReference type="Google" id="ProtNLM"/>
    </source>
</evidence>
<accession>A0A484MSK7</accession>
<dbReference type="EMBL" id="OOIL02004480">
    <property type="protein sequence ID" value="VFQ91923.1"/>
    <property type="molecule type" value="Genomic_DNA"/>
</dbReference>
<keyword evidence="5" id="KW-1185">Reference proteome</keyword>
<dbReference type="GO" id="GO:0009451">
    <property type="term" value="P:RNA modification"/>
    <property type="evidence" value="ECO:0007669"/>
    <property type="project" value="InterPro"/>
</dbReference>
<dbReference type="InterPro" id="IPR046960">
    <property type="entry name" value="PPR_At4g14850-like_plant"/>
</dbReference>
<feature type="repeat" description="PPR" evidence="2">
    <location>
        <begin position="409"/>
        <end position="443"/>
    </location>
</feature>
<dbReference type="OrthoDB" id="426361at2759"/>
<organism evidence="4 5">
    <name type="scientific">Cuscuta campestris</name>
    <dbReference type="NCBI Taxonomy" id="132261"/>
    <lineage>
        <taxon>Eukaryota</taxon>
        <taxon>Viridiplantae</taxon>
        <taxon>Streptophyta</taxon>
        <taxon>Embryophyta</taxon>
        <taxon>Tracheophyta</taxon>
        <taxon>Spermatophyta</taxon>
        <taxon>Magnoliopsida</taxon>
        <taxon>eudicotyledons</taxon>
        <taxon>Gunneridae</taxon>
        <taxon>Pentapetalae</taxon>
        <taxon>asterids</taxon>
        <taxon>lamiids</taxon>
        <taxon>Solanales</taxon>
        <taxon>Convolvulaceae</taxon>
        <taxon>Cuscuteae</taxon>
        <taxon>Cuscuta</taxon>
        <taxon>Cuscuta subgen. Grammica</taxon>
        <taxon>Cuscuta sect. Cleistogrammica</taxon>
    </lineage>
</organism>
<feature type="signal peptide" evidence="3">
    <location>
        <begin position="1"/>
        <end position="16"/>
    </location>
</feature>
<dbReference type="PANTHER" id="PTHR47926:SF393">
    <property type="entry name" value="REPEAT-CONTAINING PROTEIN, PUTATIVE-RELATED"/>
    <property type="match status" value="1"/>
</dbReference>
<keyword evidence="3" id="KW-0732">Signal</keyword>
<dbReference type="Pfam" id="PF01535">
    <property type="entry name" value="PPR"/>
    <property type="match status" value="1"/>
</dbReference>